<dbReference type="InterPro" id="IPR002192">
    <property type="entry name" value="PPDK_AMP/ATP-bd"/>
</dbReference>
<evidence type="ECO:0000259" key="3">
    <source>
        <dbReference type="Pfam" id="PF01326"/>
    </source>
</evidence>
<name>A0ABD5YTC9_9EURY</name>
<evidence type="ECO:0000313" key="4">
    <source>
        <dbReference type="EMBL" id="MFC7190958.1"/>
    </source>
</evidence>
<organism evidence="4 5">
    <name type="scientific">Halocatena marina</name>
    <dbReference type="NCBI Taxonomy" id="2934937"/>
    <lineage>
        <taxon>Archaea</taxon>
        <taxon>Methanobacteriati</taxon>
        <taxon>Methanobacteriota</taxon>
        <taxon>Stenosarchaea group</taxon>
        <taxon>Halobacteria</taxon>
        <taxon>Halobacteriales</taxon>
        <taxon>Natronomonadaceae</taxon>
        <taxon>Halocatena</taxon>
    </lineage>
</organism>
<feature type="domain" description="Pyruvate phosphate dikinase AMP/ATP-binding" evidence="3">
    <location>
        <begin position="3"/>
        <end position="285"/>
    </location>
</feature>
<evidence type="ECO:0000313" key="5">
    <source>
        <dbReference type="Proteomes" id="UP001596417"/>
    </source>
</evidence>
<accession>A0ABD5YTC9</accession>
<dbReference type="InterPro" id="IPR013815">
    <property type="entry name" value="ATP_grasp_subdomain_1"/>
</dbReference>
<feature type="region of interest" description="Disordered" evidence="1">
    <location>
        <begin position="863"/>
        <end position="886"/>
    </location>
</feature>
<dbReference type="Proteomes" id="UP001596417">
    <property type="component" value="Unassembled WGS sequence"/>
</dbReference>
<feature type="domain" description="PEP-utilising enzyme mobile" evidence="2">
    <location>
        <begin position="795"/>
        <end position="865"/>
    </location>
</feature>
<evidence type="ECO:0000259" key="2">
    <source>
        <dbReference type="Pfam" id="PF00391"/>
    </source>
</evidence>
<dbReference type="SUPFAM" id="SSF52009">
    <property type="entry name" value="Phosphohistidine domain"/>
    <property type="match status" value="1"/>
</dbReference>
<dbReference type="PANTHER" id="PTHR43615:SF1">
    <property type="entry name" value="PPDK_N DOMAIN-CONTAINING PROTEIN"/>
    <property type="match status" value="1"/>
</dbReference>
<dbReference type="Gene3D" id="3.50.30.10">
    <property type="entry name" value="Phosphohistidine domain"/>
    <property type="match status" value="1"/>
</dbReference>
<dbReference type="InterPro" id="IPR051549">
    <property type="entry name" value="PEP_Utilizing_Enz"/>
</dbReference>
<comment type="caution">
    <text evidence="4">The sequence shown here is derived from an EMBL/GenBank/DDBJ whole genome shotgun (WGS) entry which is preliminary data.</text>
</comment>
<protein>
    <submittedName>
        <fullName evidence="4">PEP/pyruvate-binding domain-containing protein</fullName>
    </submittedName>
</protein>
<dbReference type="Pfam" id="PF01326">
    <property type="entry name" value="PPDK_N"/>
    <property type="match status" value="1"/>
</dbReference>
<dbReference type="PANTHER" id="PTHR43615">
    <property type="entry name" value="PHOSPHOENOLPYRUVATE SYNTHASE-RELATED"/>
    <property type="match status" value="1"/>
</dbReference>
<dbReference type="Pfam" id="PF00391">
    <property type="entry name" value="PEP-utilizers"/>
    <property type="match status" value="1"/>
</dbReference>
<feature type="region of interest" description="Disordered" evidence="1">
    <location>
        <begin position="287"/>
        <end position="309"/>
    </location>
</feature>
<dbReference type="SUPFAM" id="SSF56059">
    <property type="entry name" value="Glutathione synthetase ATP-binding domain-like"/>
    <property type="match status" value="1"/>
</dbReference>
<dbReference type="Gene3D" id="3.30.1490.20">
    <property type="entry name" value="ATP-grasp fold, A domain"/>
    <property type="match status" value="1"/>
</dbReference>
<proteinExistence type="predicted"/>
<dbReference type="RefSeq" id="WP_390205917.1">
    <property type="nucleotide sequence ID" value="NZ_JBHTAX010000001.1"/>
</dbReference>
<dbReference type="Gene3D" id="3.30.470.20">
    <property type="entry name" value="ATP-grasp fold, B domain"/>
    <property type="match status" value="1"/>
</dbReference>
<evidence type="ECO:0000256" key="1">
    <source>
        <dbReference type="SAM" id="MobiDB-lite"/>
    </source>
</evidence>
<dbReference type="InterPro" id="IPR008279">
    <property type="entry name" value="PEP-util_enz_mobile_dom"/>
</dbReference>
<keyword evidence="5" id="KW-1185">Reference proteome</keyword>
<gene>
    <name evidence="4" type="ORF">ACFQL7_14760</name>
</gene>
<dbReference type="InterPro" id="IPR036637">
    <property type="entry name" value="Phosphohistidine_dom_sf"/>
</dbReference>
<dbReference type="EMBL" id="JBHTAX010000001">
    <property type="protein sequence ID" value="MFC7190958.1"/>
    <property type="molecule type" value="Genomic_DNA"/>
</dbReference>
<feature type="compositionally biased region" description="Pro residues" evidence="1">
    <location>
        <begin position="289"/>
        <end position="300"/>
    </location>
</feature>
<reference evidence="4 5" key="1">
    <citation type="journal article" date="2019" name="Int. J. Syst. Evol. Microbiol.">
        <title>The Global Catalogue of Microorganisms (GCM) 10K type strain sequencing project: providing services to taxonomists for standard genome sequencing and annotation.</title>
        <authorList>
            <consortium name="The Broad Institute Genomics Platform"/>
            <consortium name="The Broad Institute Genome Sequencing Center for Infectious Disease"/>
            <person name="Wu L."/>
            <person name="Ma J."/>
        </authorList>
    </citation>
    <scope>NUCLEOTIDE SEQUENCE [LARGE SCALE GENOMIC DNA]</scope>
    <source>
        <strain evidence="4 5">RDMS1</strain>
    </source>
</reference>
<sequence>MAADFPVPDGFCVTTAVYHEFIISSEVQTTIESLELLEPDDSERITEMSAEIRSEIRQRDLPETVQTAIVNALKGLDASAYAVRSSATAEDLPTASFAGQHESFLAITEPETVLDRIRDCIASLFTDRAVAYRLQNDVSHDAVAMAIVVQEMVDPEIAGVLFTADPVSGNRHIASIDANYGLGDTVVAGEVSPDNVRVDQRTGDVLEYEIGEKSHALYTNREEEGTKAVDISSEDQESRTLSDTKLRELVELGTQVDKLLGGPQDIEWAFVDGDVILLQSRPITSLFPLPSPSPSPPPSLSPSRSSDDDRRHIYFCMGHQQAMPEAIPPLSVGLLQEMVNSSASRLRQTDEPIAVEAGHRIYVDLTPLLHNRLTRRVVLRILTSMSEPAARTIAELIEERQTPPPAGVADRLQTISRVVHTLPVAVSAAPRLVARFVRPFIRGPQDSERVYEVVESNGQQIAERVSQPRSQADQVRVIYEEIGLGTLATKIVSQSMPLFLAGAIAGSILERLYPNAEDDLDALGKGFDDEIATQINQRLGDLADLARQHPAVVDALESKAPLSEIEQVEGGENFVTAFDAFLDDFGHRSSSEIDFSRPRWKDNPAILFQTIRSTLAQSDHGEHREHLERLKQNAAQSAAALEARAGRGLGFIKKPIVRRLIRVYRGGIQLREYHKHGAAHFFAIAHDVFADAGETLAAEGRIDQSSDVWYLRKDELLAALEGETPLDVDFEQRQRTHDRFASMTAPPLLMSDGETPMVAADTKIAADALVGTPVSSGVVEGPARVVYDPSKESLEKGEILVAPSTDVGWTPLFQNAAGLVMDVGGQMTHGALVAREYGIPAVVSVSNATTDIQTGEWIRVDGKRGTVERLDREEQSPANEDLGDRE</sequence>
<feature type="compositionally biased region" description="Basic and acidic residues" evidence="1">
    <location>
        <begin position="863"/>
        <end position="875"/>
    </location>
</feature>
<dbReference type="AlphaFoldDB" id="A0ABD5YTC9"/>